<feature type="signal peptide" evidence="1">
    <location>
        <begin position="1"/>
        <end position="21"/>
    </location>
</feature>
<dbReference type="Proteomes" id="UP000013251">
    <property type="component" value="Unassembled WGS sequence"/>
</dbReference>
<dbReference type="InterPro" id="IPR011990">
    <property type="entry name" value="TPR-like_helical_dom_sf"/>
</dbReference>
<comment type="caution">
    <text evidence="2">The sequence shown here is derived from an EMBL/GenBank/DDBJ whole genome shotgun (WGS) entry which is preliminary data.</text>
</comment>
<keyword evidence="3" id="KW-1185">Reference proteome</keyword>
<dbReference type="SUPFAM" id="SSF81901">
    <property type="entry name" value="HCP-like"/>
    <property type="match status" value="1"/>
</dbReference>
<evidence type="ECO:0000256" key="1">
    <source>
        <dbReference type="SAM" id="SignalP"/>
    </source>
</evidence>
<proteinExistence type="predicted"/>
<dbReference type="OrthoDB" id="1442375at2"/>
<reference evidence="2 3" key="1">
    <citation type="submission" date="2013-02" db="EMBL/GenBank/DDBJ databases">
        <title>The Genome Sequence of Acinetobacter bereziniae CIP 70.12.</title>
        <authorList>
            <consortium name="The Broad Institute Genome Sequencing Platform"/>
            <consortium name="The Broad Institute Genome Sequencing Center for Infectious Disease"/>
            <person name="Cerqueira G."/>
            <person name="Feldgarden M."/>
            <person name="Courvalin P."/>
            <person name="Perichon B."/>
            <person name="Grillot-Courvalin C."/>
            <person name="Clermont D."/>
            <person name="Rocha E."/>
            <person name="Yoon E.-J."/>
            <person name="Nemec A."/>
            <person name="Walker B."/>
            <person name="Young S.K."/>
            <person name="Zeng Q."/>
            <person name="Gargeya S."/>
            <person name="Fitzgerald M."/>
            <person name="Haas B."/>
            <person name="Abouelleil A."/>
            <person name="Alvarado L."/>
            <person name="Arachchi H.M."/>
            <person name="Berlin A.M."/>
            <person name="Chapman S.B."/>
            <person name="Dewar J."/>
            <person name="Goldberg J."/>
            <person name="Griggs A."/>
            <person name="Gujja S."/>
            <person name="Hansen M."/>
            <person name="Howarth C."/>
            <person name="Imamovic A."/>
            <person name="Larimer J."/>
            <person name="McCowan C."/>
            <person name="Murphy C."/>
            <person name="Neiman D."/>
            <person name="Pearson M."/>
            <person name="Priest M."/>
            <person name="Roberts A."/>
            <person name="Saif S."/>
            <person name="Shea T."/>
            <person name="Sisk P."/>
            <person name="Sykes S."/>
            <person name="Wortman J."/>
            <person name="Nusbaum C."/>
            <person name="Birren B."/>
        </authorList>
    </citation>
    <scope>NUCLEOTIDE SEQUENCE [LARGE SCALE GENOMIC DNA]</scope>
    <source>
        <strain evidence="2 3">CIP 70.12</strain>
    </source>
</reference>
<sequence length="99" mass="11333">MNKKIYILLFSILCFNPLAQALPERTFEEMIKRSEQGDPEAMYQYADFLLYREDEASQKNGAALMLKSAQGGFWLAFSVVGDFFKYGFTVKQDPSKAVE</sequence>
<gene>
    <name evidence="2" type="ORF">F938_00721</name>
</gene>
<name>N9DPC5_ACIBZ</name>
<feature type="chain" id="PRO_5004141171" description="Sel1 repeat family protein" evidence="1">
    <location>
        <begin position="22"/>
        <end position="99"/>
    </location>
</feature>
<evidence type="ECO:0008006" key="4">
    <source>
        <dbReference type="Google" id="ProtNLM"/>
    </source>
</evidence>
<evidence type="ECO:0000313" key="3">
    <source>
        <dbReference type="Proteomes" id="UP000013251"/>
    </source>
</evidence>
<dbReference type="AlphaFoldDB" id="N9DPC5"/>
<dbReference type="Gene3D" id="1.25.40.10">
    <property type="entry name" value="Tetratricopeptide repeat domain"/>
    <property type="match status" value="1"/>
</dbReference>
<organism evidence="2 3">
    <name type="scientific">Acinetobacter bereziniae LMG 1003 = CIP 70.12</name>
    <dbReference type="NCBI Taxonomy" id="981324"/>
    <lineage>
        <taxon>Bacteria</taxon>
        <taxon>Pseudomonadati</taxon>
        <taxon>Pseudomonadota</taxon>
        <taxon>Gammaproteobacteria</taxon>
        <taxon>Moraxellales</taxon>
        <taxon>Moraxellaceae</taxon>
        <taxon>Acinetobacter</taxon>
    </lineage>
</organism>
<protein>
    <recommendedName>
        <fullName evidence="4">Sel1 repeat family protein</fullName>
    </recommendedName>
</protein>
<dbReference type="EMBL" id="APQG01000015">
    <property type="protein sequence ID" value="ENW00078.1"/>
    <property type="molecule type" value="Genomic_DNA"/>
</dbReference>
<keyword evidence="1" id="KW-0732">Signal</keyword>
<accession>N9DPC5</accession>
<dbReference type="HOGENOM" id="CLU_2313997_0_0_6"/>
<dbReference type="GeneID" id="69462223"/>
<evidence type="ECO:0000313" key="2">
    <source>
        <dbReference type="EMBL" id="ENW00078.1"/>
    </source>
</evidence>
<dbReference type="RefSeq" id="WP_005029469.1">
    <property type="nucleotide sequence ID" value="NZ_KB849755.1"/>
</dbReference>
<dbReference type="PATRIC" id="fig|1217650.3.peg.690"/>